<dbReference type="GO" id="GO:0055085">
    <property type="term" value="P:transmembrane transport"/>
    <property type="evidence" value="ECO:0007669"/>
    <property type="project" value="InterPro"/>
</dbReference>
<evidence type="ECO:0000256" key="7">
    <source>
        <dbReference type="RuleBase" id="RU363032"/>
    </source>
</evidence>
<name>A0A9W6RI30_9ACTN</name>
<evidence type="ECO:0000256" key="1">
    <source>
        <dbReference type="ARBA" id="ARBA00004651"/>
    </source>
</evidence>
<comment type="subcellular location">
    <subcellularLocation>
        <location evidence="1 7">Cell membrane</location>
        <topology evidence="1 7">Multi-pass membrane protein</topology>
    </subcellularLocation>
</comment>
<feature type="transmembrane region" description="Helical" evidence="7">
    <location>
        <begin position="123"/>
        <end position="142"/>
    </location>
</feature>
<sequence length="293" mass="31111">MTPVNGLAARTAAREMLRQRRLAAVRQVVVRVTVYAVAAVAALVCAAPFLWGLATAFERGTPGARHRPTTEHVRALFHSTRFPTFVVNTLVVGGLVVVVTLALALPAAYALSRLHRSWGGRAGLAILLVYLVPPPLLFLSLSRVVATLGLADSIWSLVLVHPTVTVPVSVWLLAAFLRGVPVDIEEQAMVDGHSRFGAFVRVVAPQVLPGIAAVVVLTFTLAAGEFTYALTFIWSDASMPVSTGLPARLGGGDPMLWRSVQSGAVFVAVPLAIACGLFLDRFVSVLAQGAHRD</sequence>
<evidence type="ECO:0000256" key="3">
    <source>
        <dbReference type="ARBA" id="ARBA00022475"/>
    </source>
</evidence>
<dbReference type="InterPro" id="IPR000515">
    <property type="entry name" value="MetI-like"/>
</dbReference>
<keyword evidence="5 7" id="KW-1133">Transmembrane helix</keyword>
<feature type="transmembrane region" description="Helical" evidence="7">
    <location>
        <begin position="85"/>
        <end position="111"/>
    </location>
</feature>
<feature type="transmembrane region" description="Helical" evidence="7">
    <location>
        <begin position="154"/>
        <end position="177"/>
    </location>
</feature>
<protein>
    <recommendedName>
        <fullName evidence="8">ABC transmembrane type-1 domain-containing protein</fullName>
    </recommendedName>
</protein>
<evidence type="ECO:0000256" key="5">
    <source>
        <dbReference type="ARBA" id="ARBA00022989"/>
    </source>
</evidence>
<dbReference type="PROSITE" id="PS50928">
    <property type="entry name" value="ABC_TM1"/>
    <property type="match status" value="1"/>
</dbReference>
<comment type="similarity">
    <text evidence="7">Belongs to the binding-protein-dependent transport system permease family.</text>
</comment>
<dbReference type="Pfam" id="PF00528">
    <property type="entry name" value="BPD_transp_1"/>
    <property type="match status" value="1"/>
</dbReference>
<dbReference type="InterPro" id="IPR035906">
    <property type="entry name" value="MetI-like_sf"/>
</dbReference>
<dbReference type="SUPFAM" id="SSF161098">
    <property type="entry name" value="MetI-like"/>
    <property type="match status" value="1"/>
</dbReference>
<dbReference type="EMBL" id="BSTJ01000003">
    <property type="protein sequence ID" value="GLY74442.1"/>
    <property type="molecule type" value="Genomic_DNA"/>
</dbReference>
<reference evidence="9" key="1">
    <citation type="submission" date="2023-03" db="EMBL/GenBank/DDBJ databases">
        <title>Actinoallomurus iriomotensis NBRC 103681.</title>
        <authorList>
            <person name="Ichikawa N."/>
            <person name="Sato H."/>
            <person name="Tonouchi N."/>
        </authorList>
    </citation>
    <scope>NUCLEOTIDE SEQUENCE</scope>
    <source>
        <strain evidence="9">NBRC 103681</strain>
    </source>
</reference>
<evidence type="ECO:0000259" key="8">
    <source>
        <dbReference type="PROSITE" id="PS50928"/>
    </source>
</evidence>
<dbReference type="Proteomes" id="UP001165135">
    <property type="component" value="Unassembled WGS sequence"/>
</dbReference>
<organism evidence="9 10">
    <name type="scientific">Actinoallomurus iriomotensis</name>
    <dbReference type="NCBI Taxonomy" id="478107"/>
    <lineage>
        <taxon>Bacteria</taxon>
        <taxon>Bacillati</taxon>
        <taxon>Actinomycetota</taxon>
        <taxon>Actinomycetes</taxon>
        <taxon>Streptosporangiales</taxon>
        <taxon>Thermomonosporaceae</taxon>
        <taxon>Actinoallomurus</taxon>
    </lineage>
</organism>
<gene>
    <name evidence="9" type="ORF">Airi01_027090</name>
</gene>
<dbReference type="Gene3D" id="1.10.3720.10">
    <property type="entry name" value="MetI-like"/>
    <property type="match status" value="1"/>
</dbReference>
<dbReference type="RefSeq" id="WP_285620261.1">
    <property type="nucleotide sequence ID" value="NZ_BSTJ01000003.1"/>
</dbReference>
<evidence type="ECO:0000256" key="6">
    <source>
        <dbReference type="ARBA" id="ARBA00023136"/>
    </source>
</evidence>
<accession>A0A9W6RI30</accession>
<feature type="domain" description="ABC transmembrane type-1" evidence="8">
    <location>
        <begin position="86"/>
        <end position="278"/>
    </location>
</feature>
<dbReference type="PANTHER" id="PTHR32243:SF18">
    <property type="entry name" value="INNER MEMBRANE ABC TRANSPORTER PERMEASE PROTEIN YCJP"/>
    <property type="match status" value="1"/>
</dbReference>
<keyword evidence="3" id="KW-1003">Cell membrane</keyword>
<dbReference type="AlphaFoldDB" id="A0A9W6RI30"/>
<proteinExistence type="inferred from homology"/>
<dbReference type="CDD" id="cd06261">
    <property type="entry name" value="TM_PBP2"/>
    <property type="match status" value="1"/>
</dbReference>
<keyword evidence="4 7" id="KW-0812">Transmembrane</keyword>
<keyword evidence="2 7" id="KW-0813">Transport</keyword>
<evidence type="ECO:0000256" key="4">
    <source>
        <dbReference type="ARBA" id="ARBA00022692"/>
    </source>
</evidence>
<feature type="transmembrane region" description="Helical" evidence="7">
    <location>
        <begin position="255"/>
        <end position="279"/>
    </location>
</feature>
<keyword evidence="6 7" id="KW-0472">Membrane</keyword>
<evidence type="ECO:0000313" key="10">
    <source>
        <dbReference type="Proteomes" id="UP001165135"/>
    </source>
</evidence>
<evidence type="ECO:0000256" key="2">
    <source>
        <dbReference type="ARBA" id="ARBA00022448"/>
    </source>
</evidence>
<dbReference type="GO" id="GO:0005886">
    <property type="term" value="C:plasma membrane"/>
    <property type="evidence" value="ECO:0007669"/>
    <property type="project" value="UniProtKB-SubCell"/>
</dbReference>
<feature type="transmembrane region" description="Helical" evidence="7">
    <location>
        <begin position="28"/>
        <end position="51"/>
    </location>
</feature>
<evidence type="ECO:0000313" key="9">
    <source>
        <dbReference type="EMBL" id="GLY74442.1"/>
    </source>
</evidence>
<comment type="caution">
    <text evidence="9">The sequence shown here is derived from an EMBL/GenBank/DDBJ whole genome shotgun (WGS) entry which is preliminary data.</text>
</comment>
<dbReference type="PANTHER" id="PTHR32243">
    <property type="entry name" value="MALTOSE TRANSPORT SYSTEM PERMEASE-RELATED"/>
    <property type="match status" value="1"/>
</dbReference>
<dbReference type="InterPro" id="IPR050901">
    <property type="entry name" value="BP-dep_ABC_trans_perm"/>
</dbReference>